<dbReference type="KEGG" id="msv:Mesil_0679"/>
<dbReference type="Pfam" id="PF04892">
    <property type="entry name" value="VanZ"/>
    <property type="match status" value="1"/>
</dbReference>
<dbReference type="RefSeq" id="WP_013157184.1">
    <property type="nucleotide sequence ID" value="NC_014212.1"/>
</dbReference>
<sequence>MSRPLYLILALGWMGVIFYFSSQSGDRVGIPSPWDKFVHAGVYGLLGWLLGRGSGHPAWGWAIAVAYGLSDEFHQSFVPGRQADALDLLADSVGAFLGTRLLQKPRQAR</sequence>
<dbReference type="OrthoDB" id="291892at2"/>
<dbReference type="AlphaFoldDB" id="D7BAS3"/>
<dbReference type="EMBL" id="CP002042">
    <property type="protein sequence ID" value="ADH62595.1"/>
    <property type="molecule type" value="Genomic_DNA"/>
</dbReference>
<gene>
    <name evidence="3" type="ordered locus">Mesil_0679</name>
</gene>
<keyword evidence="1" id="KW-0812">Transmembrane</keyword>
<evidence type="ECO:0000256" key="1">
    <source>
        <dbReference type="SAM" id="Phobius"/>
    </source>
</evidence>
<dbReference type="InterPro" id="IPR006976">
    <property type="entry name" value="VanZ-like"/>
</dbReference>
<dbReference type="HOGENOM" id="CLU_096028_5_3_0"/>
<dbReference type="eggNOG" id="COG5652">
    <property type="taxonomic scope" value="Bacteria"/>
</dbReference>
<evidence type="ECO:0000313" key="4">
    <source>
        <dbReference type="Proteomes" id="UP000001916"/>
    </source>
</evidence>
<dbReference type="STRING" id="526227.Mesil_0679"/>
<reference evidence="3 4" key="1">
    <citation type="journal article" date="2010" name="Stand. Genomic Sci.">
        <title>Complete genome sequence of Meiothermus silvanus type strain (VI-R2).</title>
        <authorList>
            <person name="Sikorski J."/>
            <person name="Tindall B.J."/>
            <person name="Lowry S."/>
            <person name="Lucas S."/>
            <person name="Nolan M."/>
            <person name="Copeland A."/>
            <person name="Glavina Del Rio T."/>
            <person name="Tice H."/>
            <person name="Cheng J.F."/>
            <person name="Han C."/>
            <person name="Pitluck S."/>
            <person name="Liolios K."/>
            <person name="Ivanova N."/>
            <person name="Mavromatis K."/>
            <person name="Mikhailova N."/>
            <person name="Pati A."/>
            <person name="Goodwin L."/>
            <person name="Chen A."/>
            <person name="Palaniappan K."/>
            <person name="Land M."/>
            <person name="Hauser L."/>
            <person name="Chang Y.J."/>
            <person name="Jeffries C.D."/>
            <person name="Rohde M."/>
            <person name="Goker M."/>
            <person name="Woyke T."/>
            <person name="Bristow J."/>
            <person name="Eisen J.A."/>
            <person name="Markowitz V."/>
            <person name="Hugenholtz P."/>
            <person name="Kyrpides N.C."/>
            <person name="Klenk H.P."/>
            <person name="Lapidus A."/>
        </authorList>
    </citation>
    <scope>NUCLEOTIDE SEQUENCE [LARGE SCALE GENOMIC DNA]</scope>
    <source>
        <strain evidence="4">ATCC 700542 / DSM 9946 / VI-R2</strain>
    </source>
</reference>
<proteinExistence type="predicted"/>
<keyword evidence="1" id="KW-1133">Transmembrane helix</keyword>
<evidence type="ECO:0000259" key="2">
    <source>
        <dbReference type="Pfam" id="PF04892"/>
    </source>
</evidence>
<name>D7BAS3_ALLS1</name>
<dbReference type="Proteomes" id="UP000001916">
    <property type="component" value="Chromosome"/>
</dbReference>
<dbReference type="PANTHER" id="PTHR28008">
    <property type="entry name" value="DOMAIN PROTEIN, PUTATIVE (AFU_ORTHOLOGUE AFUA_3G10980)-RELATED"/>
    <property type="match status" value="1"/>
</dbReference>
<accession>D7BAS3</accession>
<organism evidence="3 4">
    <name type="scientific">Allomeiothermus silvanus (strain ATCC 700542 / DSM 9946 / NBRC 106475 / NCIMB 13440 / VI-R2)</name>
    <name type="common">Thermus silvanus</name>
    <dbReference type="NCBI Taxonomy" id="526227"/>
    <lineage>
        <taxon>Bacteria</taxon>
        <taxon>Thermotogati</taxon>
        <taxon>Deinococcota</taxon>
        <taxon>Deinococci</taxon>
        <taxon>Thermales</taxon>
        <taxon>Thermaceae</taxon>
        <taxon>Allomeiothermus</taxon>
    </lineage>
</organism>
<keyword evidence="4" id="KW-1185">Reference proteome</keyword>
<keyword evidence="1" id="KW-0472">Membrane</keyword>
<dbReference type="NCBIfam" id="NF037970">
    <property type="entry name" value="vanZ_1"/>
    <property type="match status" value="1"/>
</dbReference>
<evidence type="ECO:0000313" key="3">
    <source>
        <dbReference type="EMBL" id="ADH62595.1"/>
    </source>
</evidence>
<feature type="transmembrane region" description="Helical" evidence="1">
    <location>
        <begin position="6"/>
        <end position="22"/>
    </location>
</feature>
<protein>
    <submittedName>
        <fullName evidence="3">VanZ family protein</fullName>
    </submittedName>
</protein>
<dbReference type="PANTHER" id="PTHR28008:SF1">
    <property type="entry name" value="DOMAIN PROTEIN, PUTATIVE (AFU_ORTHOLOGUE AFUA_3G10980)-RELATED"/>
    <property type="match status" value="1"/>
</dbReference>
<feature type="domain" description="VanZ-like" evidence="2">
    <location>
        <begin position="7"/>
        <end position="99"/>
    </location>
</feature>